<comment type="caution">
    <text evidence="2">The sequence shown here is derived from an EMBL/GenBank/DDBJ whole genome shotgun (WGS) entry which is preliminary data.</text>
</comment>
<name>A0A265USA2_9FLAO</name>
<organism evidence="2 3">
    <name type="scientific">Winogradskyella aurantia</name>
    <dbReference type="NCBI Taxonomy" id="1915063"/>
    <lineage>
        <taxon>Bacteria</taxon>
        <taxon>Pseudomonadati</taxon>
        <taxon>Bacteroidota</taxon>
        <taxon>Flavobacteriia</taxon>
        <taxon>Flavobacteriales</taxon>
        <taxon>Flavobacteriaceae</taxon>
        <taxon>Winogradskyella</taxon>
    </lineage>
</organism>
<dbReference type="Pfam" id="PF00144">
    <property type="entry name" value="Beta-lactamase"/>
    <property type="match status" value="1"/>
</dbReference>
<feature type="domain" description="Beta-lactamase-related" evidence="1">
    <location>
        <begin position="44"/>
        <end position="346"/>
    </location>
</feature>
<dbReference type="EMBL" id="NGJN01000005">
    <property type="protein sequence ID" value="OZV68176.1"/>
    <property type="molecule type" value="Genomic_DNA"/>
</dbReference>
<accession>A0A265USA2</accession>
<dbReference type="OrthoDB" id="9793489at2"/>
<dbReference type="InterPro" id="IPR050491">
    <property type="entry name" value="AmpC-like"/>
</dbReference>
<dbReference type="Gene3D" id="3.40.710.10">
    <property type="entry name" value="DD-peptidase/beta-lactamase superfamily"/>
    <property type="match status" value="1"/>
</dbReference>
<dbReference type="AlphaFoldDB" id="A0A265USA2"/>
<dbReference type="SUPFAM" id="SSF56601">
    <property type="entry name" value="beta-lactamase/transpeptidase-like"/>
    <property type="match status" value="1"/>
</dbReference>
<reference evidence="2 3" key="1">
    <citation type="submission" date="2017-05" db="EMBL/GenBank/DDBJ databases">
        <title>The draft genome sequence of Idiomarina salinarum WNB302.</title>
        <authorList>
            <person name="Sun Y."/>
            <person name="Chen B."/>
            <person name="Du Z."/>
        </authorList>
    </citation>
    <scope>NUCLEOTIDE SEQUENCE [LARGE SCALE GENOMIC DNA]</scope>
    <source>
        <strain evidence="2 3">WNB302</strain>
    </source>
</reference>
<dbReference type="InterPro" id="IPR012338">
    <property type="entry name" value="Beta-lactam/transpept-like"/>
</dbReference>
<proteinExistence type="predicted"/>
<evidence type="ECO:0000313" key="3">
    <source>
        <dbReference type="Proteomes" id="UP000216840"/>
    </source>
</evidence>
<protein>
    <recommendedName>
        <fullName evidence="1">Beta-lactamase-related domain-containing protein</fullName>
    </recommendedName>
</protein>
<dbReference type="RefSeq" id="WP_094968762.1">
    <property type="nucleotide sequence ID" value="NZ_NGJN01000005.1"/>
</dbReference>
<dbReference type="PANTHER" id="PTHR46825:SF9">
    <property type="entry name" value="BETA-LACTAMASE-RELATED DOMAIN-CONTAINING PROTEIN"/>
    <property type="match status" value="1"/>
</dbReference>
<dbReference type="InterPro" id="IPR001466">
    <property type="entry name" value="Beta-lactam-related"/>
</dbReference>
<evidence type="ECO:0000313" key="2">
    <source>
        <dbReference type="EMBL" id="OZV68176.1"/>
    </source>
</evidence>
<sequence length="548" mass="62127">MNSIDTKIKFIGIALTSFFISISSLFAQNKPENLELKIDSLFSYYDEETRPGIAIGIMLNDDVLLAKGYGLANLDGEIPISSKTLFNIGSVSKQFTAYAIAQLERQGKLSYSDDIRNYLPDLNDFGYIITIDNLLFHNSGIRGSGILRGYIEGKEEVGKVITQDDQLRLIYQQEELNFPPGTQNMYSNSGYILLSKIVEEVSEMSLSDYLKQTVFKPLEMHSTFLPSQPIKTIQNRAIPYVEENGQFVKAEGMLWAQYGSSGIYSNVEDLIKWQRHIHDKKYMLRTDPKTSSVFAMGLMLNKDSDGRPDEIFHFGSVPGYKSIVRYYPEINLDVITLSNLDNNTDAKKIASIKTFFGEQNKKDGLQTNKEVPISYLKQFEGTYLIMGDNAPVAVEGKTLTVQTPMGKMNLEPTGRNEFTMAGTNRKIVFDESLEFFTLKTGSAELKATRVVEEKTESTYTNELSIFTGKYRSPELNITNQIEFKDKVLVLTTASNQKIELKRVGETTFEGLKSYYYKSVDFELNDNEVSLFRVSDEAGWVQKLLFEKY</sequence>
<keyword evidence="3" id="KW-1185">Reference proteome</keyword>
<dbReference type="PANTHER" id="PTHR46825">
    <property type="entry name" value="D-ALANYL-D-ALANINE-CARBOXYPEPTIDASE/ENDOPEPTIDASE AMPH"/>
    <property type="match status" value="1"/>
</dbReference>
<gene>
    <name evidence="2" type="ORF">CA834_11055</name>
</gene>
<evidence type="ECO:0000259" key="1">
    <source>
        <dbReference type="Pfam" id="PF00144"/>
    </source>
</evidence>
<dbReference type="Proteomes" id="UP000216840">
    <property type="component" value="Unassembled WGS sequence"/>
</dbReference>